<evidence type="ECO:0000256" key="4">
    <source>
        <dbReference type="ARBA" id="ARBA00022679"/>
    </source>
</evidence>
<proteinExistence type="inferred from homology"/>
<dbReference type="AlphaFoldDB" id="A0A6L2QDJ0"/>
<comment type="catalytic activity">
    <reaction evidence="8">
        <text>L-threonyl-[protein] + ATP = O-phospho-L-threonyl-[protein] + ADP + H(+)</text>
        <dbReference type="Rhea" id="RHEA:46608"/>
        <dbReference type="Rhea" id="RHEA-COMP:11060"/>
        <dbReference type="Rhea" id="RHEA-COMP:11605"/>
        <dbReference type="ChEBI" id="CHEBI:15378"/>
        <dbReference type="ChEBI" id="CHEBI:30013"/>
        <dbReference type="ChEBI" id="CHEBI:30616"/>
        <dbReference type="ChEBI" id="CHEBI:61977"/>
        <dbReference type="ChEBI" id="CHEBI:456216"/>
        <dbReference type="EC" id="2.7.11.1"/>
    </reaction>
</comment>
<evidence type="ECO:0000256" key="8">
    <source>
        <dbReference type="ARBA" id="ARBA00047899"/>
    </source>
</evidence>
<keyword evidence="5 10" id="KW-0547">Nucleotide-binding</keyword>
<dbReference type="FunFam" id="1.10.533.10:FF:000094">
    <property type="entry name" value="Interleukin-1 receptor-associated kinase"/>
    <property type="match status" value="1"/>
</dbReference>
<keyword evidence="4" id="KW-0808">Transferase</keyword>
<dbReference type="GO" id="GO:0005886">
    <property type="term" value="C:plasma membrane"/>
    <property type="evidence" value="ECO:0007669"/>
    <property type="project" value="TreeGrafter"/>
</dbReference>
<dbReference type="InterPro" id="IPR037924">
    <property type="entry name" value="Pelle_death"/>
</dbReference>
<dbReference type="Gene3D" id="3.30.200.20">
    <property type="entry name" value="Phosphorylase Kinase, domain 1"/>
    <property type="match status" value="1"/>
</dbReference>
<dbReference type="GO" id="GO:0005524">
    <property type="term" value="F:ATP binding"/>
    <property type="evidence" value="ECO:0007669"/>
    <property type="project" value="UniProtKB-UniRule"/>
</dbReference>
<dbReference type="Pfam" id="PF07714">
    <property type="entry name" value="PK_Tyr_Ser-Thr"/>
    <property type="match status" value="1"/>
</dbReference>
<dbReference type="PROSITE" id="PS00108">
    <property type="entry name" value="PROTEIN_KINASE_ST"/>
    <property type="match status" value="1"/>
</dbReference>
<dbReference type="GO" id="GO:0045087">
    <property type="term" value="P:innate immune response"/>
    <property type="evidence" value="ECO:0007669"/>
    <property type="project" value="UniProtKB-ARBA"/>
</dbReference>
<evidence type="ECO:0000256" key="3">
    <source>
        <dbReference type="ARBA" id="ARBA00022527"/>
    </source>
</evidence>
<comment type="caution">
    <text evidence="12">The sequence shown here is derived from an EMBL/GenBank/DDBJ whole genome shotgun (WGS) entry which is preliminary data.</text>
</comment>
<comment type="similarity">
    <text evidence="1">Belongs to the protein kinase superfamily. TKL Ser/Thr protein kinase family. Pelle subfamily.</text>
</comment>
<dbReference type="CDD" id="cd14066">
    <property type="entry name" value="STKc_IRAK"/>
    <property type="match status" value="1"/>
</dbReference>
<dbReference type="Gene3D" id="1.10.533.10">
    <property type="entry name" value="Death Domain, Fas"/>
    <property type="match status" value="1"/>
</dbReference>
<dbReference type="FunFam" id="1.10.510.10:FF:000754">
    <property type="entry name" value="Interleukin-1 receptor-associated kinase"/>
    <property type="match status" value="1"/>
</dbReference>
<keyword evidence="6" id="KW-0418">Kinase</keyword>
<dbReference type="InterPro" id="IPR000719">
    <property type="entry name" value="Prot_kinase_dom"/>
</dbReference>
<dbReference type="PANTHER" id="PTHR27001:SF939">
    <property type="entry name" value="INTERLEUKIN 1 RECEPTOR ASSOCIATED KINASE 1"/>
    <property type="match status" value="1"/>
</dbReference>
<dbReference type="SMART" id="SM00220">
    <property type="entry name" value="S_TKc"/>
    <property type="match status" value="1"/>
</dbReference>
<evidence type="ECO:0000313" key="13">
    <source>
        <dbReference type="Proteomes" id="UP000502823"/>
    </source>
</evidence>
<dbReference type="OrthoDB" id="4062651at2759"/>
<protein>
    <recommendedName>
        <fullName evidence="2">non-specific serine/threonine protein kinase</fullName>
        <ecNumber evidence="2">2.7.11.1</ecNumber>
    </recommendedName>
</protein>
<dbReference type="InterPro" id="IPR017441">
    <property type="entry name" value="Protein_kinase_ATP_BS"/>
</dbReference>
<evidence type="ECO:0000256" key="10">
    <source>
        <dbReference type="PROSITE-ProRule" id="PRU10141"/>
    </source>
</evidence>
<dbReference type="FunFam" id="3.30.200.20:FF:000572">
    <property type="entry name" value="Interleukin-1 receptor-associated kinase"/>
    <property type="match status" value="1"/>
</dbReference>
<sequence>MARFILWMTHGCAACGTKNRYRRIRGVVPCTVRVVNCQGKSYRVRRTRVVSCLFVMANNSQHNVRYVYHLPYFERRELCRILDRMDKWEELGGIYMKFDMMTIQDLRREVLRGNSPSDELLTLWGHQNHTVLELFVLLSEMQHYQAMLVLKPFVHPYYHRFIYEGEEILRPLSNGIRSLGADSKVPSTEGKETAAAGEEAGVAVNGEASGSHGPSGDKNLDVGRHNLNLTESTEYTHNASDVSSVTENCGSIPQIHYQELLEATQGWAKENILGKGGFGTVFKGNWKNTQVAVKRIEQRGAAPPENNQAQLEQSLRELRILNSCRHDNILPLFGFSVGGDEPCLVYQFMPNGSLEDRLLCRKKTPPLTWVQRHNIAQGTARGLQFLHNNSKPFIHGDIKSANILLDVNFIPRIGDFGLAREGPQNNYTHMKVSRVHGTRPYLPDEFLRGKQMSTKVDTYSFGIVLFELATGLRAYDDTRPCKLLKEHVENCTKEQLETLIDRKVVPENPAIFQHLVSLGLECVKKIPKQRPKMEKVLEELEAVALRHQIHDQVQYPRSSGAVSTGGQCIRTNLTLTIPSHHPAGSIQQAGLNNVYFCVPPNVSNSHNFLPVAAFPSPSCSPSVSPQPISAVGMHSPHAVGLASQPFAVTPQYVPSPEVEVSPPSDESCCLGDNHPPSGLMKQNSGLRRSPGQDVLDQELIPAAVDDPNTVEPSAQNGDAVSVLLPNLSILGVGESNHLSQVGSPPSASFFDVTANPKASACESSSLSRSSAQGKSLIFDIRSVGPKELLDSMSASSSVSVHDFARERFERLTISFEECILRKRKFLSGVPSSKVIPLFKVPDGPSVSKTDEIVDLLNLLVLKNRRMAILEGCWQKNVGLKGALNWKTVAKVGVAPLPPPYQVHSIPPHRCPNPLQFPVFHSETVDEPVSHTKPHHVAF</sequence>
<dbReference type="GO" id="GO:0007165">
    <property type="term" value="P:signal transduction"/>
    <property type="evidence" value="ECO:0007669"/>
    <property type="project" value="InterPro"/>
</dbReference>
<dbReference type="InterPro" id="IPR000488">
    <property type="entry name" value="Death_dom"/>
</dbReference>
<feature type="binding site" evidence="10">
    <location>
        <position position="294"/>
    </location>
    <ligand>
        <name>ATP</name>
        <dbReference type="ChEBI" id="CHEBI:30616"/>
    </ligand>
</feature>
<name>A0A6L2QDJ0_COPFO</name>
<evidence type="ECO:0000256" key="5">
    <source>
        <dbReference type="ARBA" id="ARBA00022741"/>
    </source>
</evidence>
<feature type="domain" description="Protein kinase" evidence="11">
    <location>
        <begin position="267"/>
        <end position="550"/>
    </location>
</feature>
<dbReference type="EC" id="2.7.11.1" evidence="2"/>
<dbReference type="FunCoup" id="A0A6L2QDJ0">
    <property type="interactions" value="1420"/>
</dbReference>
<evidence type="ECO:0000259" key="11">
    <source>
        <dbReference type="PROSITE" id="PS50011"/>
    </source>
</evidence>
<dbReference type="Pfam" id="PF00531">
    <property type="entry name" value="Death"/>
    <property type="match status" value="1"/>
</dbReference>
<gene>
    <name evidence="12" type="ORF">Cfor_09765</name>
</gene>
<dbReference type="SUPFAM" id="SSF47986">
    <property type="entry name" value="DEATH domain"/>
    <property type="match status" value="1"/>
</dbReference>
<evidence type="ECO:0000256" key="7">
    <source>
        <dbReference type="ARBA" id="ARBA00022840"/>
    </source>
</evidence>
<dbReference type="InterPro" id="IPR011029">
    <property type="entry name" value="DEATH-like_dom_sf"/>
</dbReference>
<dbReference type="Proteomes" id="UP000502823">
    <property type="component" value="Unassembled WGS sequence"/>
</dbReference>
<dbReference type="CDD" id="cd08307">
    <property type="entry name" value="Death_Pelle"/>
    <property type="match status" value="1"/>
</dbReference>
<dbReference type="EMBL" id="BLKM01001619">
    <property type="protein sequence ID" value="GFG40177.1"/>
    <property type="molecule type" value="Genomic_DNA"/>
</dbReference>
<dbReference type="InterPro" id="IPR011009">
    <property type="entry name" value="Kinase-like_dom_sf"/>
</dbReference>
<dbReference type="InterPro" id="IPR001245">
    <property type="entry name" value="Ser-Thr/Tyr_kinase_cat_dom"/>
</dbReference>
<dbReference type="PROSITE" id="PS50011">
    <property type="entry name" value="PROTEIN_KINASE_DOM"/>
    <property type="match status" value="1"/>
</dbReference>
<dbReference type="PROSITE" id="PS00107">
    <property type="entry name" value="PROTEIN_KINASE_ATP"/>
    <property type="match status" value="1"/>
</dbReference>
<evidence type="ECO:0000313" key="12">
    <source>
        <dbReference type="EMBL" id="GFG40177.1"/>
    </source>
</evidence>
<keyword evidence="13" id="KW-1185">Reference proteome</keyword>
<organism evidence="12 13">
    <name type="scientific">Coptotermes formosanus</name>
    <name type="common">Formosan subterranean termite</name>
    <dbReference type="NCBI Taxonomy" id="36987"/>
    <lineage>
        <taxon>Eukaryota</taxon>
        <taxon>Metazoa</taxon>
        <taxon>Ecdysozoa</taxon>
        <taxon>Arthropoda</taxon>
        <taxon>Hexapoda</taxon>
        <taxon>Insecta</taxon>
        <taxon>Pterygota</taxon>
        <taxon>Neoptera</taxon>
        <taxon>Polyneoptera</taxon>
        <taxon>Dictyoptera</taxon>
        <taxon>Blattodea</taxon>
        <taxon>Blattoidea</taxon>
        <taxon>Termitoidae</taxon>
        <taxon>Rhinotermitidae</taxon>
        <taxon>Coptotermes</taxon>
    </lineage>
</organism>
<dbReference type="GO" id="GO:0004674">
    <property type="term" value="F:protein serine/threonine kinase activity"/>
    <property type="evidence" value="ECO:0007669"/>
    <property type="project" value="UniProtKB-KW"/>
</dbReference>
<dbReference type="InParanoid" id="A0A6L2QDJ0"/>
<evidence type="ECO:0000256" key="2">
    <source>
        <dbReference type="ARBA" id="ARBA00012513"/>
    </source>
</evidence>
<keyword evidence="7 10" id="KW-0067">ATP-binding</keyword>
<dbReference type="Gene3D" id="1.10.510.10">
    <property type="entry name" value="Transferase(Phosphotransferase) domain 1"/>
    <property type="match status" value="1"/>
</dbReference>
<evidence type="ECO:0000256" key="6">
    <source>
        <dbReference type="ARBA" id="ARBA00022777"/>
    </source>
</evidence>
<reference evidence="13" key="1">
    <citation type="submission" date="2020-01" db="EMBL/GenBank/DDBJ databases">
        <title>Draft genome sequence of the Termite Coptotermes fromosanus.</title>
        <authorList>
            <person name="Itakura S."/>
            <person name="Yosikawa Y."/>
            <person name="Umezawa K."/>
        </authorList>
    </citation>
    <scope>NUCLEOTIDE SEQUENCE [LARGE SCALE GENOMIC DNA]</scope>
</reference>
<dbReference type="InterPro" id="IPR008271">
    <property type="entry name" value="Ser/Thr_kinase_AS"/>
</dbReference>
<evidence type="ECO:0000256" key="9">
    <source>
        <dbReference type="ARBA" id="ARBA00048679"/>
    </source>
</evidence>
<comment type="catalytic activity">
    <reaction evidence="9">
        <text>L-seryl-[protein] + ATP = O-phospho-L-seryl-[protein] + ADP + H(+)</text>
        <dbReference type="Rhea" id="RHEA:17989"/>
        <dbReference type="Rhea" id="RHEA-COMP:9863"/>
        <dbReference type="Rhea" id="RHEA-COMP:11604"/>
        <dbReference type="ChEBI" id="CHEBI:15378"/>
        <dbReference type="ChEBI" id="CHEBI:29999"/>
        <dbReference type="ChEBI" id="CHEBI:30616"/>
        <dbReference type="ChEBI" id="CHEBI:83421"/>
        <dbReference type="ChEBI" id="CHEBI:456216"/>
        <dbReference type="EC" id="2.7.11.1"/>
    </reaction>
</comment>
<dbReference type="PANTHER" id="PTHR27001">
    <property type="entry name" value="OS01G0253100 PROTEIN"/>
    <property type="match status" value="1"/>
</dbReference>
<accession>A0A6L2QDJ0</accession>
<evidence type="ECO:0000256" key="1">
    <source>
        <dbReference type="ARBA" id="ARBA00008718"/>
    </source>
</evidence>
<dbReference type="SUPFAM" id="SSF56112">
    <property type="entry name" value="Protein kinase-like (PK-like)"/>
    <property type="match status" value="1"/>
</dbReference>
<keyword evidence="3" id="KW-0723">Serine/threonine-protein kinase</keyword>